<proteinExistence type="predicted"/>
<dbReference type="AlphaFoldDB" id="A0A9D2QEY5"/>
<comment type="caution">
    <text evidence="1">The sequence shown here is derived from an EMBL/GenBank/DDBJ whole genome shotgun (WGS) entry which is preliminary data.</text>
</comment>
<dbReference type="InterPro" id="IPR009061">
    <property type="entry name" value="DNA-bd_dom_put_sf"/>
</dbReference>
<accession>A0A9D2QEY5</accession>
<evidence type="ECO:0000313" key="2">
    <source>
        <dbReference type="Proteomes" id="UP000823858"/>
    </source>
</evidence>
<dbReference type="SUPFAM" id="SSF46955">
    <property type="entry name" value="Putative DNA-binding domain"/>
    <property type="match status" value="1"/>
</dbReference>
<gene>
    <name evidence="1" type="ORF">H9751_12625</name>
</gene>
<evidence type="ECO:0008006" key="3">
    <source>
        <dbReference type="Google" id="ProtNLM"/>
    </source>
</evidence>
<reference evidence="1" key="1">
    <citation type="journal article" date="2021" name="PeerJ">
        <title>Extensive microbial diversity within the chicken gut microbiome revealed by metagenomics and culture.</title>
        <authorList>
            <person name="Gilroy R."/>
            <person name="Ravi A."/>
            <person name="Getino M."/>
            <person name="Pursley I."/>
            <person name="Horton D.L."/>
            <person name="Alikhan N.F."/>
            <person name="Baker D."/>
            <person name="Gharbi K."/>
            <person name="Hall N."/>
            <person name="Watson M."/>
            <person name="Adriaenssens E.M."/>
            <person name="Foster-Nyarko E."/>
            <person name="Jarju S."/>
            <person name="Secka A."/>
            <person name="Antonio M."/>
            <person name="Oren A."/>
            <person name="Chaudhuri R.R."/>
            <person name="La Ragione R."/>
            <person name="Hildebrand F."/>
            <person name="Pallen M.J."/>
        </authorList>
    </citation>
    <scope>NUCLEOTIDE SEQUENCE</scope>
    <source>
        <strain evidence="1">ChiHjej13B12-4958</strain>
    </source>
</reference>
<reference evidence="1" key="2">
    <citation type="submission" date="2021-04" db="EMBL/GenBank/DDBJ databases">
        <authorList>
            <person name="Gilroy R."/>
        </authorList>
    </citation>
    <scope>NUCLEOTIDE SEQUENCE</scope>
    <source>
        <strain evidence="1">ChiHjej13B12-4958</strain>
    </source>
</reference>
<evidence type="ECO:0000313" key="1">
    <source>
        <dbReference type="EMBL" id="HJC86356.1"/>
    </source>
</evidence>
<name>A0A9D2QEY5_9CORY</name>
<dbReference type="EMBL" id="DWVP01000024">
    <property type="protein sequence ID" value="HJC86356.1"/>
    <property type="molecule type" value="Genomic_DNA"/>
</dbReference>
<protein>
    <recommendedName>
        <fullName evidence="3">HTH merR-type domain-containing protein</fullName>
    </recommendedName>
</protein>
<organism evidence="1 2">
    <name type="scientific">Candidatus Corynebacterium faecigallinarum</name>
    <dbReference type="NCBI Taxonomy" id="2838528"/>
    <lineage>
        <taxon>Bacteria</taxon>
        <taxon>Bacillati</taxon>
        <taxon>Actinomycetota</taxon>
        <taxon>Actinomycetes</taxon>
        <taxon>Mycobacteriales</taxon>
        <taxon>Corynebacteriaceae</taxon>
        <taxon>Corynebacterium</taxon>
    </lineage>
</organism>
<sequence>MKISDEAAAAGCSPRMVRYYQLSDVALLLKLRTLTDAGIPAATLHGVLTRDASVRADIVQDALDNVDKEITRLHHQRGRLFAMQGGTSGIPTDIQALITDLRRWVTDHDEHGTLAELLDQDLQGLQLMADAGVATPETWELLRRTLVDERRRSATLDGLAAWSTLASYTESSASPDSPDYPAVAHLRDVMIRSIDDGVLGGLPDTLLDGDVPLATTDIPTTGAQRTVLTDLVKRMEPARRSR</sequence>
<dbReference type="Proteomes" id="UP000823858">
    <property type="component" value="Unassembled WGS sequence"/>
</dbReference>